<proteinExistence type="predicted"/>
<dbReference type="AlphaFoldDB" id="A0A426Y7T1"/>
<protein>
    <submittedName>
        <fullName evidence="1">Uncharacterized protein</fullName>
    </submittedName>
</protein>
<dbReference type="EMBL" id="AMZH03014365">
    <property type="protein sequence ID" value="RRT47756.1"/>
    <property type="molecule type" value="Genomic_DNA"/>
</dbReference>
<reference evidence="1 2" key="1">
    <citation type="journal article" date="2014" name="Agronomy (Basel)">
        <title>A Draft Genome Sequence for Ensete ventricosum, the Drought-Tolerant Tree Against Hunger.</title>
        <authorList>
            <person name="Harrison J."/>
            <person name="Moore K.A."/>
            <person name="Paszkiewicz K."/>
            <person name="Jones T."/>
            <person name="Grant M."/>
            <person name="Ambacheew D."/>
            <person name="Muzemil S."/>
            <person name="Studholme D.J."/>
        </authorList>
    </citation>
    <scope>NUCLEOTIDE SEQUENCE [LARGE SCALE GENOMIC DNA]</scope>
</reference>
<comment type="caution">
    <text evidence="1">The sequence shown here is derived from an EMBL/GenBank/DDBJ whole genome shotgun (WGS) entry which is preliminary data.</text>
</comment>
<organism evidence="1 2">
    <name type="scientific">Ensete ventricosum</name>
    <name type="common">Abyssinian banana</name>
    <name type="synonym">Musa ensete</name>
    <dbReference type="NCBI Taxonomy" id="4639"/>
    <lineage>
        <taxon>Eukaryota</taxon>
        <taxon>Viridiplantae</taxon>
        <taxon>Streptophyta</taxon>
        <taxon>Embryophyta</taxon>
        <taxon>Tracheophyta</taxon>
        <taxon>Spermatophyta</taxon>
        <taxon>Magnoliopsida</taxon>
        <taxon>Liliopsida</taxon>
        <taxon>Zingiberales</taxon>
        <taxon>Musaceae</taxon>
        <taxon>Ensete</taxon>
    </lineage>
</organism>
<accession>A0A426Y7T1</accession>
<evidence type="ECO:0000313" key="1">
    <source>
        <dbReference type="EMBL" id="RRT47756.1"/>
    </source>
</evidence>
<evidence type="ECO:0000313" key="2">
    <source>
        <dbReference type="Proteomes" id="UP000287651"/>
    </source>
</evidence>
<gene>
    <name evidence="1" type="ORF">B296_00030763</name>
</gene>
<name>A0A426Y7T1_ENSVE</name>
<dbReference type="Proteomes" id="UP000287651">
    <property type="component" value="Unassembled WGS sequence"/>
</dbReference>
<sequence length="251" mass="28175">MCCATTESCAKLTEVRGIANSKNSVLMQGLVCGRWSVRGHPKAIGTQHHRALNLLLRHGKDTSQAHLRGTKQCTDCSVRRSSPRGWWSPKLPKGRMQRGKLLKHDRYPRGIGSGDSTYGGEVVIRRSKHGVRGRRGWWRPCMRVAVRFSIDQGEVLREHRGVEKLVERGEEATTSPKGFSYPKKQSIRQKGGALGGVSYCCRGGSIDHEERDADARQRIVGLWAWQLHGTAEARLSCSHQSLALMEEERWL</sequence>